<dbReference type="InterPro" id="IPR006311">
    <property type="entry name" value="TAT_signal"/>
</dbReference>
<evidence type="ECO:0000256" key="3">
    <source>
        <dbReference type="SAM" id="SignalP"/>
    </source>
</evidence>
<comment type="caution">
    <text evidence="5">The sequence shown here is derived from an EMBL/GenBank/DDBJ whole genome shotgun (WGS) entry which is preliminary data.</text>
</comment>
<dbReference type="PROSITE" id="PS51318">
    <property type="entry name" value="TAT"/>
    <property type="match status" value="1"/>
</dbReference>
<evidence type="ECO:0000259" key="4">
    <source>
        <dbReference type="Pfam" id="PF13458"/>
    </source>
</evidence>
<keyword evidence="2 3" id="KW-0732">Signal</keyword>
<comment type="similarity">
    <text evidence="1">Belongs to the leucine-binding protein family.</text>
</comment>
<dbReference type="PANTHER" id="PTHR47235">
    <property type="entry name" value="BLR6548 PROTEIN"/>
    <property type="match status" value="1"/>
</dbReference>
<organism evidence="5 6">
    <name type="scientific">Rhodoferax saidenbachensis</name>
    <dbReference type="NCBI Taxonomy" id="1484693"/>
    <lineage>
        <taxon>Bacteria</taxon>
        <taxon>Pseudomonadati</taxon>
        <taxon>Pseudomonadota</taxon>
        <taxon>Betaproteobacteria</taxon>
        <taxon>Burkholderiales</taxon>
        <taxon>Comamonadaceae</taxon>
        <taxon>Rhodoferax</taxon>
    </lineage>
</organism>
<dbReference type="Gene3D" id="3.40.50.2300">
    <property type="match status" value="2"/>
</dbReference>
<name>A0ABU1ZM83_9BURK</name>
<proteinExistence type="inferred from homology"/>
<gene>
    <name evidence="5" type="ORF">J2X15_001947</name>
</gene>
<dbReference type="InterPro" id="IPR028081">
    <property type="entry name" value="Leu-bd"/>
</dbReference>
<keyword evidence="6" id="KW-1185">Reference proteome</keyword>
<feature type="domain" description="Leucine-binding protein" evidence="4">
    <location>
        <begin position="52"/>
        <end position="357"/>
    </location>
</feature>
<protein>
    <submittedName>
        <fullName evidence="5">ABC-type branched-subunit amino acid transport system substrate-binding protein</fullName>
    </submittedName>
</protein>
<dbReference type="Pfam" id="PF13458">
    <property type="entry name" value="Peripla_BP_6"/>
    <property type="match status" value="1"/>
</dbReference>
<evidence type="ECO:0000256" key="1">
    <source>
        <dbReference type="ARBA" id="ARBA00010062"/>
    </source>
</evidence>
<evidence type="ECO:0000313" key="6">
    <source>
        <dbReference type="Proteomes" id="UP001268089"/>
    </source>
</evidence>
<sequence length="384" mass="40927">MNPSLDTSTPLLTRRRLLRALPLGAAACAWPAWAQGPKAGTPGPTVLQVVDTSASQIDVSRDFLVGARAAWQDTNARGGLRGKAVRHLVLEVDGSASSVRSAVDALKNLTDCVAVVGTAGDRAASQLATLLRREAPDIAHVAPWLHNAGADNQDSTFGIFATRQEQIAHAVKSLSVMGVSEIGAVFGSQAEYASYRDDLEQVASGLGMRLKTYYPSNGLQALAGTLNAQSPRILIFLGGTPELVQFAQGIEKQAAQRYIVAMSDVNLQALQQLGVSRFTPVIATQAVPLVNGNQPIVRSYRETLTRLYDEPPTPQSLAGYISARYAQEVLQAVEGPLNRASALQAFARRTPMDLGGFRINPDNKRKNSAFVTQSMVAADGRLVG</sequence>
<feature type="signal peptide" evidence="3">
    <location>
        <begin position="1"/>
        <end position="34"/>
    </location>
</feature>
<dbReference type="Proteomes" id="UP001268089">
    <property type="component" value="Unassembled WGS sequence"/>
</dbReference>
<accession>A0ABU1ZM83</accession>
<dbReference type="PANTHER" id="PTHR47235:SF1">
    <property type="entry name" value="BLR6548 PROTEIN"/>
    <property type="match status" value="1"/>
</dbReference>
<reference evidence="5 6" key="1">
    <citation type="submission" date="2023-07" db="EMBL/GenBank/DDBJ databases">
        <title>Sorghum-associated microbial communities from plants grown in Nebraska, USA.</title>
        <authorList>
            <person name="Schachtman D."/>
        </authorList>
    </citation>
    <scope>NUCLEOTIDE SEQUENCE [LARGE SCALE GENOMIC DNA]</scope>
    <source>
        <strain evidence="5 6">BE308</strain>
    </source>
</reference>
<dbReference type="EMBL" id="JAVDXO010000003">
    <property type="protein sequence ID" value="MDR7306664.1"/>
    <property type="molecule type" value="Genomic_DNA"/>
</dbReference>
<dbReference type="RefSeq" id="WP_310342024.1">
    <property type="nucleotide sequence ID" value="NZ_JAVDXO010000003.1"/>
</dbReference>
<dbReference type="SUPFAM" id="SSF53822">
    <property type="entry name" value="Periplasmic binding protein-like I"/>
    <property type="match status" value="1"/>
</dbReference>
<evidence type="ECO:0000313" key="5">
    <source>
        <dbReference type="EMBL" id="MDR7306664.1"/>
    </source>
</evidence>
<evidence type="ECO:0000256" key="2">
    <source>
        <dbReference type="ARBA" id="ARBA00022729"/>
    </source>
</evidence>
<dbReference type="InterPro" id="IPR028082">
    <property type="entry name" value="Peripla_BP_I"/>
</dbReference>
<feature type="chain" id="PRO_5047297414" evidence="3">
    <location>
        <begin position="35"/>
        <end position="384"/>
    </location>
</feature>